<dbReference type="AlphaFoldDB" id="A0A7K3LPH0"/>
<accession>A0A7K3LPH0</accession>
<dbReference type="EMBL" id="JAADZU010000031">
    <property type="protein sequence ID" value="NDK90142.1"/>
    <property type="molecule type" value="Genomic_DNA"/>
</dbReference>
<dbReference type="Proteomes" id="UP000466307">
    <property type="component" value="Unassembled WGS sequence"/>
</dbReference>
<name>A0A7K3LPH0_9ACTN</name>
<reference evidence="3 4" key="1">
    <citation type="submission" date="2020-01" db="EMBL/GenBank/DDBJ databases">
        <title>Investigation of new actinobacteria for the biodesulphurisation of diesel fuel.</title>
        <authorList>
            <person name="Athi Narayanan S.M."/>
        </authorList>
    </citation>
    <scope>NUCLEOTIDE SEQUENCE [LARGE SCALE GENOMIC DNA]</scope>
    <source>
        <strain evidence="3 4">213E</strain>
    </source>
</reference>
<keyword evidence="4" id="KW-1185">Reference proteome</keyword>
<evidence type="ECO:0000256" key="1">
    <source>
        <dbReference type="SAM" id="MobiDB-lite"/>
    </source>
</evidence>
<sequence length="247" mass="25486">MNDEDASSFSAEDPLPEPPFPVKLLADLDAGVLDERTSAHIRARIVDDPGAQAVLDALARTREDLKSLPVDPQPVPDWVDARTQQTLAAISAEVAAGSSSLTDRRRRRSGRMFAVLGAAAAIVVAVVAIGVVFLRPDTNSVVPQSNNSPSQLSTPAAPPDAAAVLSVLGRTDGAPFSSPQALRRCTAANGIPDTTAVLGSGEVTLDGIPQVVILLSTGTAGRFLALVVGHDCDTGNPATRSSTVIGR</sequence>
<keyword evidence="2" id="KW-0812">Transmembrane</keyword>
<evidence type="ECO:0000313" key="4">
    <source>
        <dbReference type="Proteomes" id="UP000466307"/>
    </source>
</evidence>
<evidence type="ECO:0008006" key="5">
    <source>
        <dbReference type="Google" id="ProtNLM"/>
    </source>
</evidence>
<proteinExistence type="predicted"/>
<organism evidence="3 4">
    <name type="scientific">Gordonia desulfuricans</name>
    <dbReference type="NCBI Taxonomy" id="89051"/>
    <lineage>
        <taxon>Bacteria</taxon>
        <taxon>Bacillati</taxon>
        <taxon>Actinomycetota</taxon>
        <taxon>Actinomycetes</taxon>
        <taxon>Mycobacteriales</taxon>
        <taxon>Gordoniaceae</taxon>
        <taxon>Gordonia</taxon>
    </lineage>
</organism>
<evidence type="ECO:0000313" key="3">
    <source>
        <dbReference type="EMBL" id="NDK90142.1"/>
    </source>
</evidence>
<feature type="transmembrane region" description="Helical" evidence="2">
    <location>
        <begin position="113"/>
        <end position="134"/>
    </location>
</feature>
<keyword evidence="2" id="KW-0472">Membrane</keyword>
<keyword evidence="2" id="KW-1133">Transmembrane helix</keyword>
<feature type="region of interest" description="Disordered" evidence="1">
    <location>
        <begin position="1"/>
        <end position="20"/>
    </location>
</feature>
<gene>
    <name evidence="3" type="ORF">GYA93_11185</name>
</gene>
<protein>
    <recommendedName>
        <fullName evidence="5">Anti-sigma factor</fullName>
    </recommendedName>
</protein>
<evidence type="ECO:0000256" key="2">
    <source>
        <dbReference type="SAM" id="Phobius"/>
    </source>
</evidence>
<comment type="caution">
    <text evidence="3">The sequence shown here is derived from an EMBL/GenBank/DDBJ whole genome shotgun (WGS) entry which is preliminary data.</text>
</comment>